<evidence type="ECO:0000313" key="1">
    <source>
        <dbReference type="EMBL" id="GAH69230.1"/>
    </source>
</evidence>
<proteinExistence type="predicted"/>
<dbReference type="PROSITE" id="PS51257">
    <property type="entry name" value="PROKAR_LIPOPROTEIN"/>
    <property type="match status" value="1"/>
</dbReference>
<reference evidence="1" key="1">
    <citation type="journal article" date="2014" name="Front. Microbiol.">
        <title>High frequency of phylogenetically diverse reductive dehalogenase-homologous genes in deep subseafloor sedimentary metagenomes.</title>
        <authorList>
            <person name="Kawai M."/>
            <person name="Futagami T."/>
            <person name="Toyoda A."/>
            <person name="Takaki Y."/>
            <person name="Nishi S."/>
            <person name="Hori S."/>
            <person name="Arai W."/>
            <person name="Tsubouchi T."/>
            <person name="Morono Y."/>
            <person name="Uchiyama I."/>
            <person name="Ito T."/>
            <person name="Fujiyama A."/>
            <person name="Inagaki F."/>
            <person name="Takami H."/>
        </authorList>
    </citation>
    <scope>NUCLEOTIDE SEQUENCE</scope>
    <source>
        <strain evidence="1">Expedition CK06-06</strain>
    </source>
</reference>
<comment type="caution">
    <text evidence="1">The sequence shown here is derived from an EMBL/GenBank/DDBJ whole genome shotgun (WGS) entry which is preliminary data.</text>
</comment>
<organism evidence="1">
    <name type="scientific">marine sediment metagenome</name>
    <dbReference type="NCBI Taxonomy" id="412755"/>
    <lineage>
        <taxon>unclassified sequences</taxon>
        <taxon>metagenomes</taxon>
        <taxon>ecological metagenomes</taxon>
    </lineage>
</organism>
<dbReference type="AlphaFoldDB" id="X1IIZ5"/>
<accession>X1IIZ5</accession>
<name>X1IIZ5_9ZZZZ</name>
<gene>
    <name evidence="1" type="ORF">S03H2_49037</name>
</gene>
<sequence length="121" mass="13379">MKIADLEINWPKTIALTVLTALLFWGYSCQPQVASLVNPGVKITRPELQIELDAIIATAEYRLTELNKQQAFQDIIFKNAMLMAETGTMNPVGILTLLAGLYGIARGTKDLKDKVQKKNSS</sequence>
<dbReference type="EMBL" id="BARU01030961">
    <property type="protein sequence ID" value="GAH69230.1"/>
    <property type="molecule type" value="Genomic_DNA"/>
</dbReference>
<protein>
    <submittedName>
        <fullName evidence="1">Uncharacterized protein</fullName>
    </submittedName>
</protein>